<dbReference type="EMBL" id="BJNV01000007">
    <property type="protein sequence ID" value="GEC94588.1"/>
    <property type="molecule type" value="Genomic_DNA"/>
</dbReference>
<protein>
    <submittedName>
        <fullName evidence="1">Uncharacterized protein</fullName>
    </submittedName>
</protein>
<sequence>MDPFYSDISPDDAIEIEHLARLMYDLRSARDKLLVQLGASDAADVLKRITSGELPEHPSYEHYLSLGILADLHGQVRSELATCVKESRTR</sequence>
<dbReference type="Proteomes" id="UP000318422">
    <property type="component" value="Unassembled WGS sequence"/>
</dbReference>
<organism evidence="1 2">
    <name type="scientific">Zoogloea ramigera</name>
    <dbReference type="NCBI Taxonomy" id="350"/>
    <lineage>
        <taxon>Bacteria</taxon>
        <taxon>Pseudomonadati</taxon>
        <taxon>Pseudomonadota</taxon>
        <taxon>Betaproteobacteria</taxon>
        <taxon>Rhodocyclales</taxon>
        <taxon>Zoogloeaceae</taxon>
        <taxon>Zoogloea</taxon>
    </lineage>
</organism>
<comment type="caution">
    <text evidence="1">The sequence shown here is derived from an EMBL/GenBank/DDBJ whole genome shotgun (WGS) entry which is preliminary data.</text>
</comment>
<dbReference type="RefSeq" id="WP_141349336.1">
    <property type="nucleotide sequence ID" value="NZ_BJNV01000007.1"/>
</dbReference>
<name>A0A4Y4CNZ7_ZOORA</name>
<proteinExistence type="predicted"/>
<keyword evidence="2" id="KW-1185">Reference proteome</keyword>
<reference evidence="1 2" key="1">
    <citation type="submission" date="2019-06" db="EMBL/GenBank/DDBJ databases">
        <title>Whole genome shotgun sequence of Zoogloea ramigera NBRC 15342.</title>
        <authorList>
            <person name="Hosoyama A."/>
            <person name="Uohara A."/>
            <person name="Ohji S."/>
            <person name="Ichikawa N."/>
        </authorList>
    </citation>
    <scope>NUCLEOTIDE SEQUENCE [LARGE SCALE GENOMIC DNA]</scope>
    <source>
        <strain evidence="1 2">NBRC 15342</strain>
    </source>
</reference>
<gene>
    <name evidence="1" type="ORF">ZRA01_06610</name>
</gene>
<dbReference type="AlphaFoldDB" id="A0A4Y4CNZ7"/>
<evidence type="ECO:0000313" key="2">
    <source>
        <dbReference type="Proteomes" id="UP000318422"/>
    </source>
</evidence>
<evidence type="ECO:0000313" key="1">
    <source>
        <dbReference type="EMBL" id="GEC94588.1"/>
    </source>
</evidence>
<accession>A0A4Y4CNZ7</accession>
<dbReference type="OrthoDB" id="9100377at2"/>